<evidence type="ECO:0000313" key="2">
    <source>
        <dbReference type="Proteomes" id="UP000620124"/>
    </source>
</evidence>
<name>A0A8H7CGU4_9AGAR</name>
<keyword evidence="2" id="KW-1185">Reference proteome</keyword>
<dbReference type="OrthoDB" id="3025143at2759"/>
<dbReference type="Proteomes" id="UP000620124">
    <property type="component" value="Unassembled WGS sequence"/>
</dbReference>
<dbReference type="AlphaFoldDB" id="A0A8H7CGU4"/>
<evidence type="ECO:0000313" key="1">
    <source>
        <dbReference type="EMBL" id="KAF7335457.1"/>
    </source>
</evidence>
<protein>
    <submittedName>
        <fullName evidence="1">Uncharacterized protein</fullName>
    </submittedName>
</protein>
<organism evidence="1 2">
    <name type="scientific">Mycena venus</name>
    <dbReference type="NCBI Taxonomy" id="2733690"/>
    <lineage>
        <taxon>Eukaryota</taxon>
        <taxon>Fungi</taxon>
        <taxon>Dikarya</taxon>
        <taxon>Basidiomycota</taxon>
        <taxon>Agaricomycotina</taxon>
        <taxon>Agaricomycetes</taxon>
        <taxon>Agaricomycetidae</taxon>
        <taxon>Agaricales</taxon>
        <taxon>Marasmiineae</taxon>
        <taxon>Mycenaceae</taxon>
        <taxon>Mycena</taxon>
    </lineage>
</organism>
<dbReference type="EMBL" id="JACAZI010000024">
    <property type="protein sequence ID" value="KAF7335457.1"/>
    <property type="molecule type" value="Genomic_DNA"/>
</dbReference>
<proteinExistence type="predicted"/>
<comment type="caution">
    <text evidence="1">The sequence shown here is derived from an EMBL/GenBank/DDBJ whole genome shotgun (WGS) entry which is preliminary data.</text>
</comment>
<sequence length="166" mass="18562">MALKAIVRKHNTHSMTTTSDDCPVPSTGWSGIRDTKYKVELHQYTGIAELKDSFGMRLFDWNRCTSHPLVDKEHWVIGVLGGHPNNDAYLRATEEAANEIKNELKFRPNQQGGRRDAFSSVSIEVSFGGGQQVPGNLAHPPATIDVFQRLFSLVYFLRMAGFANRA</sequence>
<accession>A0A8H7CGU4</accession>
<gene>
    <name evidence="1" type="ORF">MVEN_02199000</name>
</gene>
<reference evidence="1" key="1">
    <citation type="submission" date="2020-05" db="EMBL/GenBank/DDBJ databases">
        <title>Mycena genomes resolve the evolution of fungal bioluminescence.</title>
        <authorList>
            <person name="Tsai I.J."/>
        </authorList>
    </citation>
    <scope>NUCLEOTIDE SEQUENCE</scope>
    <source>
        <strain evidence="1">CCC161011</strain>
    </source>
</reference>